<evidence type="ECO:0000313" key="2">
    <source>
        <dbReference type="EMBL" id="GMN58789.1"/>
    </source>
</evidence>
<dbReference type="Proteomes" id="UP001187192">
    <property type="component" value="Unassembled WGS sequence"/>
</dbReference>
<gene>
    <name evidence="2" type="ORF">TIFTF001_027890</name>
</gene>
<accession>A0AA88IZ99</accession>
<evidence type="ECO:0000313" key="3">
    <source>
        <dbReference type="Proteomes" id="UP001187192"/>
    </source>
</evidence>
<protein>
    <submittedName>
        <fullName evidence="2">Uncharacterized protein</fullName>
    </submittedName>
</protein>
<feature type="region of interest" description="Disordered" evidence="1">
    <location>
        <begin position="77"/>
        <end position="96"/>
    </location>
</feature>
<keyword evidence="3" id="KW-1185">Reference proteome</keyword>
<dbReference type="EMBL" id="BTGU01000081">
    <property type="protein sequence ID" value="GMN58789.1"/>
    <property type="molecule type" value="Genomic_DNA"/>
</dbReference>
<comment type="caution">
    <text evidence="2">The sequence shown here is derived from an EMBL/GenBank/DDBJ whole genome shotgun (WGS) entry which is preliminary data.</text>
</comment>
<feature type="region of interest" description="Disordered" evidence="1">
    <location>
        <begin position="22"/>
        <end position="44"/>
    </location>
</feature>
<dbReference type="AlphaFoldDB" id="A0AA88IZ99"/>
<name>A0AA88IZ99_FICCA</name>
<feature type="compositionally biased region" description="Basic and acidic residues" evidence="1">
    <location>
        <begin position="77"/>
        <end position="87"/>
    </location>
</feature>
<evidence type="ECO:0000256" key="1">
    <source>
        <dbReference type="SAM" id="MobiDB-lite"/>
    </source>
</evidence>
<reference evidence="2" key="1">
    <citation type="submission" date="2023-07" db="EMBL/GenBank/DDBJ databases">
        <title>draft genome sequence of fig (Ficus carica).</title>
        <authorList>
            <person name="Takahashi T."/>
            <person name="Nishimura K."/>
        </authorList>
    </citation>
    <scope>NUCLEOTIDE SEQUENCE</scope>
</reference>
<organism evidence="2 3">
    <name type="scientific">Ficus carica</name>
    <name type="common">Common fig</name>
    <dbReference type="NCBI Taxonomy" id="3494"/>
    <lineage>
        <taxon>Eukaryota</taxon>
        <taxon>Viridiplantae</taxon>
        <taxon>Streptophyta</taxon>
        <taxon>Embryophyta</taxon>
        <taxon>Tracheophyta</taxon>
        <taxon>Spermatophyta</taxon>
        <taxon>Magnoliopsida</taxon>
        <taxon>eudicotyledons</taxon>
        <taxon>Gunneridae</taxon>
        <taxon>Pentapetalae</taxon>
        <taxon>rosids</taxon>
        <taxon>fabids</taxon>
        <taxon>Rosales</taxon>
        <taxon>Moraceae</taxon>
        <taxon>Ficeae</taxon>
        <taxon>Ficus</taxon>
    </lineage>
</organism>
<proteinExistence type="predicted"/>
<sequence>MTSISCRSGLFSLSLSRTLKKRSSKSKKAQALKGGKIISPPTSDHGRVHSGEIWFVLKPSVDKMLESLVVRRLGRQREVRERENSDRKRNKGSDQLLPRHIRASVSPRPCGLARPCLPSSDSQNLAISLDLMAKNHPFFELFVYPPKPQTLGGDLGEETQVRGTRNFLERGAWS</sequence>